<organism evidence="2 3">
    <name type="scientific">Steinernema glaseri</name>
    <dbReference type="NCBI Taxonomy" id="37863"/>
    <lineage>
        <taxon>Eukaryota</taxon>
        <taxon>Metazoa</taxon>
        <taxon>Ecdysozoa</taxon>
        <taxon>Nematoda</taxon>
        <taxon>Chromadorea</taxon>
        <taxon>Rhabditida</taxon>
        <taxon>Tylenchina</taxon>
        <taxon>Panagrolaimomorpha</taxon>
        <taxon>Strongyloidoidea</taxon>
        <taxon>Steinernematidae</taxon>
        <taxon>Steinernema</taxon>
    </lineage>
</organism>
<proteinExistence type="predicted"/>
<accession>A0A1I7YBA6</accession>
<evidence type="ECO:0000256" key="1">
    <source>
        <dbReference type="SAM" id="MobiDB-lite"/>
    </source>
</evidence>
<dbReference type="AlphaFoldDB" id="A0A1I7YBA6"/>
<name>A0A1I7YBA6_9BILA</name>
<feature type="compositionally biased region" description="Low complexity" evidence="1">
    <location>
        <begin position="84"/>
        <end position="101"/>
    </location>
</feature>
<reference evidence="3" key="1">
    <citation type="submission" date="2016-11" db="UniProtKB">
        <authorList>
            <consortium name="WormBaseParasite"/>
        </authorList>
    </citation>
    <scope>IDENTIFICATION</scope>
</reference>
<evidence type="ECO:0000313" key="3">
    <source>
        <dbReference type="WBParaSite" id="L893_g14575.t1"/>
    </source>
</evidence>
<keyword evidence="2" id="KW-1185">Reference proteome</keyword>
<evidence type="ECO:0000313" key="2">
    <source>
        <dbReference type="Proteomes" id="UP000095287"/>
    </source>
</evidence>
<feature type="region of interest" description="Disordered" evidence="1">
    <location>
        <begin position="69"/>
        <end position="101"/>
    </location>
</feature>
<dbReference type="Proteomes" id="UP000095287">
    <property type="component" value="Unplaced"/>
</dbReference>
<dbReference type="WBParaSite" id="L893_g14575.t1">
    <property type="protein sequence ID" value="L893_g14575.t1"/>
    <property type="gene ID" value="L893_g14575"/>
</dbReference>
<sequence>MNAFHASALISVSRLSISSRAHPTATVQSRGQFVSAAPEDFVLPVYTAASGDDDRSELLSAAGSLPRRLSADVGAPPPLNPYESFATTSSSSSSSSAATTFAMIRRREPGLPETVIDGDDDDGLIEVVRGLSPDPDSVENRKVSFSTAPIKHGAHQGLLHPRRRGVR</sequence>
<protein>
    <submittedName>
        <fullName evidence="3">Secreted protein</fullName>
    </submittedName>
</protein>